<evidence type="ECO:0000256" key="2">
    <source>
        <dbReference type="ARBA" id="ARBA00022679"/>
    </source>
</evidence>
<evidence type="ECO:0000313" key="6">
    <source>
        <dbReference type="Proteomes" id="UP000245119"/>
    </source>
</evidence>
<dbReference type="InterPro" id="IPR000182">
    <property type="entry name" value="GNAT_dom"/>
</dbReference>
<organism evidence="5 6">
    <name type="scientific">Pomacea canaliculata</name>
    <name type="common">Golden apple snail</name>
    <dbReference type="NCBI Taxonomy" id="400727"/>
    <lineage>
        <taxon>Eukaryota</taxon>
        <taxon>Metazoa</taxon>
        <taxon>Spiralia</taxon>
        <taxon>Lophotrochozoa</taxon>
        <taxon>Mollusca</taxon>
        <taxon>Gastropoda</taxon>
        <taxon>Caenogastropoda</taxon>
        <taxon>Architaenioglossa</taxon>
        <taxon>Ampullarioidea</taxon>
        <taxon>Ampullariidae</taxon>
        <taxon>Pomacea</taxon>
    </lineage>
</organism>
<dbReference type="Proteomes" id="UP000245119">
    <property type="component" value="Linkage Group LG14"/>
</dbReference>
<name>A0A2T7ND54_POMCA</name>
<gene>
    <name evidence="5" type="ORF">C0Q70_21663</name>
</gene>
<feature type="domain" description="N-acetyltransferase" evidence="4">
    <location>
        <begin position="1"/>
        <end position="67"/>
    </location>
</feature>
<evidence type="ECO:0000256" key="1">
    <source>
        <dbReference type="ARBA" id="ARBA00008694"/>
    </source>
</evidence>
<dbReference type="AlphaFoldDB" id="A0A2T7ND54"/>
<comment type="caution">
    <text evidence="5">The sequence shown here is derived from an EMBL/GenBank/DDBJ whole genome shotgun (WGS) entry which is preliminary data.</text>
</comment>
<sequence>MTFAGECGEEKLLVGYVLFYYIYSTFKGRACYIEDVYVTPAWRGKGIGRAMWTEVTKVMPEYLELQI</sequence>
<evidence type="ECO:0000256" key="3">
    <source>
        <dbReference type="ARBA" id="ARBA00023315"/>
    </source>
</evidence>
<accession>A0A2T7ND54</accession>
<dbReference type="InterPro" id="IPR051016">
    <property type="entry name" value="Diverse_Substrate_AcTransf"/>
</dbReference>
<dbReference type="GO" id="GO:0008080">
    <property type="term" value="F:N-acetyltransferase activity"/>
    <property type="evidence" value="ECO:0007669"/>
    <property type="project" value="UniProtKB-ARBA"/>
</dbReference>
<dbReference type="SUPFAM" id="SSF55729">
    <property type="entry name" value="Acyl-CoA N-acyltransferases (Nat)"/>
    <property type="match status" value="1"/>
</dbReference>
<dbReference type="Gene3D" id="3.40.630.30">
    <property type="match status" value="1"/>
</dbReference>
<evidence type="ECO:0000313" key="5">
    <source>
        <dbReference type="EMBL" id="PVD19104.1"/>
    </source>
</evidence>
<reference evidence="5 6" key="1">
    <citation type="submission" date="2018-04" db="EMBL/GenBank/DDBJ databases">
        <title>The genome of golden apple snail Pomacea canaliculata provides insight into stress tolerance and invasive adaptation.</title>
        <authorList>
            <person name="Liu C."/>
            <person name="Liu B."/>
            <person name="Ren Y."/>
            <person name="Zhang Y."/>
            <person name="Wang H."/>
            <person name="Li S."/>
            <person name="Jiang F."/>
            <person name="Yin L."/>
            <person name="Zhang G."/>
            <person name="Qian W."/>
            <person name="Fan W."/>
        </authorList>
    </citation>
    <scope>NUCLEOTIDE SEQUENCE [LARGE SCALE GENOMIC DNA]</scope>
    <source>
        <strain evidence="5">SZHN2017</strain>
        <tissue evidence="5">Muscle</tissue>
    </source>
</reference>
<keyword evidence="2" id="KW-0808">Transferase</keyword>
<comment type="similarity">
    <text evidence="1">Belongs to the acetyltransferase family.</text>
</comment>
<evidence type="ECO:0000259" key="4">
    <source>
        <dbReference type="PROSITE" id="PS51186"/>
    </source>
</evidence>
<keyword evidence="3" id="KW-0012">Acyltransferase</keyword>
<dbReference type="PANTHER" id="PTHR10545:SF29">
    <property type="entry name" value="GH14572P-RELATED"/>
    <property type="match status" value="1"/>
</dbReference>
<dbReference type="CDD" id="cd04301">
    <property type="entry name" value="NAT_SF"/>
    <property type="match status" value="1"/>
</dbReference>
<keyword evidence="6" id="KW-1185">Reference proteome</keyword>
<proteinExistence type="inferred from homology"/>
<dbReference type="Pfam" id="PF00583">
    <property type="entry name" value="Acetyltransf_1"/>
    <property type="match status" value="1"/>
</dbReference>
<dbReference type="STRING" id="400727.A0A2T7ND54"/>
<dbReference type="PANTHER" id="PTHR10545">
    <property type="entry name" value="DIAMINE N-ACETYLTRANSFERASE"/>
    <property type="match status" value="1"/>
</dbReference>
<dbReference type="PROSITE" id="PS51186">
    <property type="entry name" value="GNAT"/>
    <property type="match status" value="1"/>
</dbReference>
<dbReference type="EMBL" id="PZQS01000014">
    <property type="protein sequence ID" value="PVD19104.1"/>
    <property type="molecule type" value="Genomic_DNA"/>
</dbReference>
<dbReference type="InterPro" id="IPR016181">
    <property type="entry name" value="Acyl_CoA_acyltransferase"/>
</dbReference>
<protein>
    <recommendedName>
        <fullName evidence="4">N-acetyltransferase domain-containing protein</fullName>
    </recommendedName>
</protein>
<dbReference type="OrthoDB" id="7305308at2759"/>